<feature type="domain" description="Reverse transcriptase" evidence="1">
    <location>
        <begin position="252"/>
        <end position="450"/>
    </location>
</feature>
<dbReference type="AlphaFoldDB" id="A0A392M8N3"/>
<dbReference type="CDD" id="cd01650">
    <property type="entry name" value="RT_nLTR_like"/>
    <property type="match status" value="1"/>
</dbReference>
<dbReference type="InterPro" id="IPR000477">
    <property type="entry name" value="RT_dom"/>
</dbReference>
<name>A0A392M8N3_9FABA</name>
<dbReference type="InterPro" id="IPR043502">
    <property type="entry name" value="DNA/RNA_pol_sf"/>
</dbReference>
<dbReference type="SUPFAM" id="SSF56672">
    <property type="entry name" value="DNA/RNA polymerases"/>
    <property type="match status" value="1"/>
</dbReference>
<dbReference type="Pfam" id="PF00078">
    <property type="entry name" value="RVT_1"/>
    <property type="match status" value="1"/>
</dbReference>
<dbReference type="InterPro" id="IPR052343">
    <property type="entry name" value="Retrotransposon-Effector_Assoc"/>
</dbReference>
<comment type="caution">
    <text evidence="2">The sequence shown here is derived from an EMBL/GenBank/DDBJ whole genome shotgun (WGS) entry which is preliminary data.</text>
</comment>
<dbReference type="PROSITE" id="PS50878">
    <property type="entry name" value="RT_POL"/>
    <property type="match status" value="1"/>
</dbReference>
<dbReference type="Proteomes" id="UP000265520">
    <property type="component" value="Unassembled WGS sequence"/>
</dbReference>
<evidence type="ECO:0000313" key="2">
    <source>
        <dbReference type="EMBL" id="MCH83857.1"/>
    </source>
</evidence>
<organism evidence="2 3">
    <name type="scientific">Trifolium medium</name>
    <dbReference type="NCBI Taxonomy" id="97028"/>
    <lineage>
        <taxon>Eukaryota</taxon>
        <taxon>Viridiplantae</taxon>
        <taxon>Streptophyta</taxon>
        <taxon>Embryophyta</taxon>
        <taxon>Tracheophyta</taxon>
        <taxon>Spermatophyta</taxon>
        <taxon>Magnoliopsida</taxon>
        <taxon>eudicotyledons</taxon>
        <taxon>Gunneridae</taxon>
        <taxon>Pentapetalae</taxon>
        <taxon>rosids</taxon>
        <taxon>fabids</taxon>
        <taxon>Fabales</taxon>
        <taxon>Fabaceae</taxon>
        <taxon>Papilionoideae</taxon>
        <taxon>50 kb inversion clade</taxon>
        <taxon>NPAAA clade</taxon>
        <taxon>Hologalegina</taxon>
        <taxon>IRL clade</taxon>
        <taxon>Trifolieae</taxon>
        <taxon>Trifolium</taxon>
    </lineage>
</organism>
<sequence>MLVFSTNYDDRPDTRTKRYIERIEQIWLNDEDSTEVVQRAWQFSNEGNIQKLCRALEDMHNWGKEKYGHIPKQIQHHQEKLRKLKERVPNRNTINQIKKTEQELDDLLKHEELWWAQRGKAHWFLHGDKNTKYFHQKASQRKRKNKINFIEDQQGRSWLDEENIQRIFLRYFEDIFTSSNPTNTHNVIDVVHNCINAHMSEILNRPFSAEEVYKAMQQLKSTAALGPDGLNAGFYQRFWDIIGQDITDYVLSILNNEGNPANINHTYIYLIPKHKQPKDHRDFRPIALCNVILKIVTKTIANRIKVVLPSIISPQQSAFIPGRLIFDNTLLAFEVFHHIKHLKNKKKSVMGIKRDMAKAYDRIEWRFLQNTLLTMGFPHKLVKTIMLCVSTVSFSILVNGQPSNTLHPTRGIRQGDPLSPYLFILCADVLSILITKKQEEGLIQGIAIAA</sequence>
<dbReference type="PANTHER" id="PTHR46890:SF48">
    <property type="entry name" value="RNA-DIRECTED DNA POLYMERASE"/>
    <property type="match status" value="1"/>
</dbReference>
<dbReference type="EMBL" id="LXQA010005863">
    <property type="protein sequence ID" value="MCH83857.1"/>
    <property type="molecule type" value="Genomic_DNA"/>
</dbReference>
<protein>
    <recommendedName>
        <fullName evidence="1">Reverse transcriptase domain-containing protein</fullName>
    </recommendedName>
</protein>
<evidence type="ECO:0000259" key="1">
    <source>
        <dbReference type="PROSITE" id="PS50878"/>
    </source>
</evidence>
<proteinExistence type="predicted"/>
<gene>
    <name evidence="2" type="ORF">A2U01_0004683</name>
</gene>
<accession>A0A392M8N3</accession>
<evidence type="ECO:0000313" key="3">
    <source>
        <dbReference type="Proteomes" id="UP000265520"/>
    </source>
</evidence>
<keyword evidence="3" id="KW-1185">Reference proteome</keyword>
<dbReference type="PANTHER" id="PTHR46890">
    <property type="entry name" value="NON-LTR RETROLELEMENT REVERSE TRANSCRIPTASE-LIKE PROTEIN-RELATED"/>
    <property type="match status" value="1"/>
</dbReference>
<reference evidence="2 3" key="1">
    <citation type="journal article" date="2018" name="Front. Plant Sci.">
        <title>Red Clover (Trifolium pratense) and Zigzag Clover (T. medium) - A Picture of Genomic Similarities and Differences.</title>
        <authorList>
            <person name="Dluhosova J."/>
            <person name="Istvanek J."/>
            <person name="Nedelnik J."/>
            <person name="Repkova J."/>
        </authorList>
    </citation>
    <scope>NUCLEOTIDE SEQUENCE [LARGE SCALE GENOMIC DNA]</scope>
    <source>
        <strain evidence="3">cv. 10/8</strain>
        <tissue evidence="2">Leaf</tissue>
    </source>
</reference>